<dbReference type="PROSITE" id="PS51635">
    <property type="entry name" value="PNPLA"/>
    <property type="match status" value="1"/>
</dbReference>
<evidence type="ECO:0000256" key="1">
    <source>
        <dbReference type="ARBA" id="ARBA00022801"/>
    </source>
</evidence>
<evidence type="ECO:0000313" key="7">
    <source>
        <dbReference type="Proteomes" id="UP000252884"/>
    </source>
</evidence>
<dbReference type="GO" id="GO:0016787">
    <property type="term" value="F:hydrolase activity"/>
    <property type="evidence" value="ECO:0007669"/>
    <property type="project" value="UniProtKB-UniRule"/>
</dbReference>
<feature type="active site" description="Proton acceptor" evidence="4">
    <location>
        <position position="175"/>
    </location>
</feature>
<evidence type="ECO:0000256" key="3">
    <source>
        <dbReference type="ARBA" id="ARBA00023098"/>
    </source>
</evidence>
<dbReference type="PANTHER" id="PTHR14226:SF76">
    <property type="entry name" value="NTE FAMILY PROTEIN RSSA"/>
    <property type="match status" value="1"/>
</dbReference>
<organism evidence="6 7">
    <name type="scientific">Pseudorhodoferax soli</name>
    <dbReference type="NCBI Taxonomy" id="545864"/>
    <lineage>
        <taxon>Bacteria</taxon>
        <taxon>Pseudomonadati</taxon>
        <taxon>Pseudomonadota</taxon>
        <taxon>Betaproteobacteria</taxon>
        <taxon>Burkholderiales</taxon>
        <taxon>Comamonadaceae</taxon>
    </lineage>
</organism>
<feature type="active site" description="Nucleophile" evidence="4">
    <location>
        <position position="46"/>
    </location>
</feature>
<comment type="caution">
    <text evidence="4">Lacks conserved residue(s) required for the propagation of feature annotation.</text>
</comment>
<name>A0A368XQG0_9BURK</name>
<reference evidence="6 7" key="1">
    <citation type="submission" date="2018-07" db="EMBL/GenBank/DDBJ databases">
        <title>Genomic Encyclopedia of Type Strains, Phase IV (KMG-IV): sequencing the most valuable type-strain genomes for metagenomic binning, comparative biology and taxonomic classification.</title>
        <authorList>
            <person name="Goeker M."/>
        </authorList>
    </citation>
    <scope>NUCLEOTIDE SEQUENCE [LARGE SCALE GENOMIC DNA]</scope>
    <source>
        <strain evidence="6 7">DSM 21634</strain>
    </source>
</reference>
<comment type="caution">
    <text evidence="6">The sequence shown here is derived from an EMBL/GenBank/DDBJ whole genome shotgun (WGS) entry which is preliminary data.</text>
</comment>
<accession>A0A368XQG0</accession>
<evidence type="ECO:0000256" key="4">
    <source>
        <dbReference type="PROSITE-ProRule" id="PRU01161"/>
    </source>
</evidence>
<dbReference type="InterPro" id="IPR016035">
    <property type="entry name" value="Acyl_Trfase/lysoPLipase"/>
</dbReference>
<dbReference type="SUPFAM" id="SSF52151">
    <property type="entry name" value="FabD/lysophospholipase-like"/>
    <property type="match status" value="1"/>
</dbReference>
<keyword evidence="3 4" id="KW-0443">Lipid metabolism</keyword>
<dbReference type="AlphaFoldDB" id="A0A368XQG0"/>
<sequence>MTGALARQPTVTLVIGSGSVKCAASIGVVKALADAGIGIDRVVGCSGGALFAAGVAFGFDAARMTDITLRAWTRKVTSKRNHMGMLRLLAPKLFGFRAETFGLRDDAPMLAAFREVFGDRRIEDAPIPLHITATDFANGDLVELSRGDLVSALRASASLPLAFKPVALGGRLLVDGYLADPMPVSVAMKNGSRVIVALGFETPYQENIRSAGRFASQLSAILANNLQKSRVAFHSATHHSEMILIVPQFKERVRLFDTHKVPYIIQEGEAAARQQLPYLQALFDADRQRLAVA</sequence>
<feature type="short sequence motif" description="GXSXG" evidence="4">
    <location>
        <begin position="44"/>
        <end position="48"/>
    </location>
</feature>
<dbReference type="Pfam" id="PF01734">
    <property type="entry name" value="Patatin"/>
    <property type="match status" value="1"/>
</dbReference>
<dbReference type="OrthoDB" id="9798773at2"/>
<protein>
    <submittedName>
        <fullName evidence="6">NTE family protein</fullName>
    </submittedName>
</protein>
<dbReference type="Proteomes" id="UP000252884">
    <property type="component" value="Unassembled WGS sequence"/>
</dbReference>
<gene>
    <name evidence="6" type="ORF">DES41_105152</name>
</gene>
<dbReference type="InterPro" id="IPR002641">
    <property type="entry name" value="PNPLA_dom"/>
</dbReference>
<dbReference type="EMBL" id="QPJK01000005">
    <property type="protein sequence ID" value="RCW70211.1"/>
    <property type="molecule type" value="Genomic_DNA"/>
</dbReference>
<evidence type="ECO:0000256" key="2">
    <source>
        <dbReference type="ARBA" id="ARBA00022963"/>
    </source>
</evidence>
<dbReference type="GO" id="GO:0016042">
    <property type="term" value="P:lipid catabolic process"/>
    <property type="evidence" value="ECO:0007669"/>
    <property type="project" value="UniProtKB-UniRule"/>
</dbReference>
<evidence type="ECO:0000313" key="6">
    <source>
        <dbReference type="EMBL" id="RCW70211.1"/>
    </source>
</evidence>
<dbReference type="InterPro" id="IPR050301">
    <property type="entry name" value="NTE"/>
</dbReference>
<proteinExistence type="predicted"/>
<feature type="domain" description="PNPLA" evidence="5">
    <location>
        <begin position="13"/>
        <end position="188"/>
    </location>
</feature>
<keyword evidence="1 4" id="KW-0378">Hydrolase</keyword>
<keyword evidence="7" id="KW-1185">Reference proteome</keyword>
<keyword evidence="2 4" id="KW-0442">Lipid degradation</keyword>
<dbReference type="RefSeq" id="WP_114469172.1">
    <property type="nucleotide sequence ID" value="NZ_QPJK01000005.1"/>
</dbReference>
<dbReference type="Gene3D" id="3.40.1090.10">
    <property type="entry name" value="Cytosolic phospholipase A2 catalytic domain"/>
    <property type="match status" value="2"/>
</dbReference>
<evidence type="ECO:0000259" key="5">
    <source>
        <dbReference type="PROSITE" id="PS51635"/>
    </source>
</evidence>
<dbReference type="PANTHER" id="PTHR14226">
    <property type="entry name" value="NEUROPATHY TARGET ESTERASE/SWISS CHEESE D.MELANOGASTER"/>
    <property type="match status" value="1"/>
</dbReference>